<comment type="caution">
    <text evidence="2">The sequence shown here is derived from an EMBL/GenBank/DDBJ whole genome shotgun (WGS) entry which is preliminary data.</text>
</comment>
<feature type="transmembrane region" description="Helical" evidence="1">
    <location>
        <begin position="229"/>
        <end position="252"/>
    </location>
</feature>
<keyword evidence="1" id="KW-0812">Transmembrane</keyword>
<keyword evidence="1" id="KW-0472">Membrane</keyword>
<dbReference type="AlphaFoldDB" id="A0A7M3MHT0"/>
<name>A0A7M3MHT0_9BACT</name>
<protein>
    <recommendedName>
        <fullName evidence="4">Histidine kinase</fullName>
    </recommendedName>
</protein>
<feature type="transmembrane region" description="Helical" evidence="1">
    <location>
        <begin position="272"/>
        <end position="291"/>
    </location>
</feature>
<dbReference type="Pfam" id="PF16933">
    <property type="entry name" value="PelG"/>
    <property type="match status" value="1"/>
</dbReference>
<dbReference type="InterPro" id="IPR031617">
    <property type="entry name" value="PelG"/>
</dbReference>
<keyword evidence="1" id="KW-1133">Transmembrane helix</keyword>
<feature type="transmembrane region" description="Helical" evidence="1">
    <location>
        <begin position="187"/>
        <end position="208"/>
    </location>
</feature>
<dbReference type="EMBL" id="QMIE01000002">
    <property type="protein sequence ID" value="TVM19248.1"/>
    <property type="molecule type" value="Genomic_DNA"/>
</dbReference>
<proteinExistence type="predicted"/>
<feature type="transmembrane region" description="Helical" evidence="1">
    <location>
        <begin position="129"/>
        <end position="154"/>
    </location>
</feature>
<feature type="transmembrane region" description="Helical" evidence="1">
    <location>
        <begin position="21"/>
        <end position="46"/>
    </location>
</feature>
<sequence length="462" mass="52498">MAGIGFELRKMLEKDSYFHDLVAFSYAALLSSGPWVLSILCLAVLGFYRTTGLTLSEHEVFRSTVIYTYAFSLIFTGVSQLVVTRYLADQLYVKEHRYTMRTLCTSACLTLVVGAPVAVLFYLPFQLSALYKFFAVLAFLVVCLIWLAMVFLSVIKDYNSIALGFFVGSACSVAGAMYLKGPMGMEGYLLGFVIGQAVIFFWLFSRLLAEFPDAPAWDRGLMRYFLSHWELPVIGLAYNLGIWMDKIVFWVADEGARTIRPYLVTHDLYEGPVFVAYLTVVPALAIFLLKMETRFYECYRRYYARVVEKSSFASILREKEQMVDVLKKGFREVLILQGAVTALCMIFAPGLAQVFRFDPLQMPILRIAFMGAFFQVLLIICIVVLFYFDLRRDVLAVAIAFVLSNAALTWWTIQQGLGYYGYGYCYACLISLVLAFSLLSRALDSLEYLTFTKQPAFARRRP</sequence>
<gene>
    <name evidence="2" type="ORF">DPQ33_02495</name>
</gene>
<feature type="transmembrane region" description="Helical" evidence="1">
    <location>
        <begin position="161"/>
        <end position="181"/>
    </location>
</feature>
<accession>A0A7M3MHT0</accession>
<evidence type="ECO:0000313" key="2">
    <source>
        <dbReference type="EMBL" id="TVM19248.1"/>
    </source>
</evidence>
<feature type="transmembrane region" description="Helical" evidence="1">
    <location>
        <begin position="394"/>
        <end position="413"/>
    </location>
</feature>
<reference evidence="2 3" key="1">
    <citation type="submission" date="2018-06" db="EMBL/GenBank/DDBJ databases">
        <title>Complete genome of Desulfovibrio indonesiensis P37SLT.</title>
        <authorList>
            <person name="Crispim J.S."/>
            <person name="Vidigal P.M.P."/>
            <person name="Silva L.C.F."/>
            <person name="Laguardia C.N."/>
            <person name="Araujo L.C."/>
            <person name="Dias R.S."/>
            <person name="Sousa M.P."/>
            <person name="Paula S.O."/>
            <person name="Silva C."/>
        </authorList>
    </citation>
    <scope>NUCLEOTIDE SEQUENCE [LARGE SCALE GENOMIC DNA]</scope>
    <source>
        <strain evidence="2 3">P37SLT</strain>
    </source>
</reference>
<feature type="transmembrane region" description="Helical" evidence="1">
    <location>
        <begin position="100"/>
        <end position="123"/>
    </location>
</feature>
<feature type="transmembrane region" description="Helical" evidence="1">
    <location>
        <begin position="333"/>
        <end position="352"/>
    </location>
</feature>
<dbReference type="Proteomes" id="UP000448292">
    <property type="component" value="Unassembled WGS sequence"/>
</dbReference>
<evidence type="ECO:0000256" key="1">
    <source>
        <dbReference type="SAM" id="Phobius"/>
    </source>
</evidence>
<evidence type="ECO:0008006" key="4">
    <source>
        <dbReference type="Google" id="ProtNLM"/>
    </source>
</evidence>
<dbReference type="OrthoDB" id="37830at2"/>
<evidence type="ECO:0000313" key="3">
    <source>
        <dbReference type="Proteomes" id="UP000448292"/>
    </source>
</evidence>
<feature type="transmembrane region" description="Helical" evidence="1">
    <location>
        <begin position="66"/>
        <end position="88"/>
    </location>
</feature>
<feature type="transmembrane region" description="Helical" evidence="1">
    <location>
        <begin position="364"/>
        <end position="387"/>
    </location>
</feature>
<dbReference type="RefSeq" id="WP_144301606.1">
    <property type="nucleotide sequence ID" value="NZ_QMIE01000002.1"/>
</dbReference>
<keyword evidence="3" id="KW-1185">Reference proteome</keyword>
<feature type="transmembrane region" description="Helical" evidence="1">
    <location>
        <begin position="419"/>
        <end position="439"/>
    </location>
</feature>
<organism evidence="2 3">
    <name type="scientific">Oceanidesulfovibrio indonesiensis</name>
    <dbReference type="NCBI Taxonomy" id="54767"/>
    <lineage>
        <taxon>Bacteria</taxon>
        <taxon>Pseudomonadati</taxon>
        <taxon>Thermodesulfobacteriota</taxon>
        <taxon>Desulfovibrionia</taxon>
        <taxon>Desulfovibrionales</taxon>
        <taxon>Desulfovibrionaceae</taxon>
        <taxon>Oceanidesulfovibrio</taxon>
    </lineage>
</organism>